<gene>
    <name evidence="2" type="primary">yciO</name>
    <name evidence="2" type="ORF">DLNHIDIE_02237</name>
</gene>
<organism evidence="2 3">
    <name type="scientific">Acidithiobacillus thiooxidans ATCC 19377</name>
    <dbReference type="NCBI Taxonomy" id="637390"/>
    <lineage>
        <taxon>Bacteria</taxon>
        <taxon>Pseudomonadati</taxon>
        <taxon>Pseudomonadota</taxon>
        <taxon>Acidithiobacillia</taxon>
        <taxon>Acidithiobacillales</taxon>
        <taxon>Acidithiobacillaceae</taxon>
        <taxon>Acidithiobacillus</taxon>
    </lineage>
</organism>
<dbReference type="RefSeq" id="WP_226842690.1">
    <property type="nucleotide sequence ID" value="NZ_SZUV01000001.1"/>
</dbReference>
<sequence length="214" mass="23542">MEIEDNMSSCVSVHPVNPQWRLLEPVLDVLRAGGLIVFPTDTCYALGCMVGARAAQERLRRIRQLDLQHDLSLLFPGIAQLAEYAKLDDRAFALLRKALPGPYTFILPATKDVPRRLADPKKRSIGVRIPAHPICEMLLAELGEPLMSSTLQLPEADIPLIDPEEICTLLGNQVDKVILAEQGRAQCSTVIDLLQWPPQLLRKGAGDPAALGLE</sequence>
<protein>
    <recommendedName>
        <fullName evidence="1">YrdC-like domain-containing protein</fullName>
    </recommendedName>
</protein>
<reference evidence="2 3" key="1">
    <citation type="submission" date="2019-03" db="EMBL/GenBank/DDBJ databases">
        <title>New insights into Acidothiobacillus thiooxidans sulfur metabolism through coupled gene expression, solution geochemistry, microscopy and spectroscopy analyses.</title>
        <authorList>
            <person name="Camacho D."/>
            <person name="Frazao R."/>
            <person name="Fouillen A."/>
            <person name="Nanci A."/>
            <person name="Lang B.F."/>
            <person name="Apte S.C."/>
            <person name="Baron C."/>
            <person name="Warren L.A."/>
        </authorList>
    </citation>
    <scope>NUCLEOTIDE SEQUENCE [LARGE SCALE GENOMIC DNA]</scope>
    <source>
        <strain evidence="2 3">ATCC 19377</strain>
    </source>
</reference>
<dbReference type="AlphaFoldDB" id="A0A543Q7S2"/>
<proteinExistence type="predicted"/>
<evidence type="ECO:0000313" key="3">
    <source>
        <dbReference type="Proteomes" id="UP000315403"/>
    </source>
</evidence>
<dbReference type="Pfam" id="PF01300">
    <property type="entry name" value="Sua5_yciO_yrdC"/>
    <property type="match status" value="1"/>
</dbReference>
<dbReference type="InterPro" id="IPR017945">
    <property type="entry name" value="DHBP_synth_RibB-like_a/b_dom"/>
</dbReference>
<dbReference type="GO" id="GO:0003725">
    <property type="term" value="F:double-stranded RNA binding"/>
    <property type="evidence" value="ECO:0007669"/>
    <property type="project" value="InterPro"/>
</dbReference>
<comment type="caution">
    <text evidence="2">The sequence shown here is derived from an EMBL/GenBank/DDBJ whole genome shotgun (WGS) entry which is preliminary data.</text>
</comment>
<evidence type="ECO:0000259" key="1">
    <source>
        <dbReference type="PROSITE" id="PS51163"/>
    </source>
</evidence>
<feature type="domain" description="YrdC-like" evidence="1">
    <location>
        <begin position="20"/>
        <end position="206"/>
    </location>
</feature>
<dbReference type="Proteomes" id="UP000315403">
    <property type="component" value="Unassembled WGS sequence"/>
</dbReference>
<evidence type="ECO:0000313" key="2">
    <source>
        <dbReference type="EMBL" id="TQN52346.1"/>
    </source>
</evidence>
<dbReference type="EMBL" id="SZUV01000001">
    <property type="protein sequence ID" value="TQN52346.1"/>
    <property type="molecule type" value="Genomic_DNA"/>
</dbReference>
<dbReference type="SUPFAM" id="SSF55821">
    <property type="entry name" value="YrdC/RibB"/>
    <property type="match status" value="1"/>
</dbReference>
<dbReference type="PROSITE" id="PS51163">
    <property type="entry name" value="YRDC"/>
    <property type="match status" value="1"/>
</dbReference>
<dbReference type="InterPro" id="IPR006070">
    <property type="entry name" value="Sua5-like_dom"/>
</dbReference>
<name>A0A543Q7S2_ACITH</name>
<dbReference type="NCBIfam" id="TIGR00057">
    <property type="entry name" value="L-threonylcarbamoyladenylate synthase"/>
    <property type="match status" value="1"/>
</dbReference>
<accession>A0A543Q7S2</accession>
<dbReference type="PANTHER" id="PTHR42828">
    <property type="entry name" value="DHBP SYNTHASE RIBB-LIKE ALPHA/BETA DOMAIN-CONTAINING PROTEIN"/>
    <property type="match status" value="1"/>
</dbReference>
<dbReference type="InterPro" id="IPR052532">
    <property type="entry name" value="SUA5_domain"/>
</dbReference>
<dbReference type="Gene3D" id="3.90.870.10">
    <property type="entry name" value="DHBP synthase"/>
    <property type="match status" value="1"/>
</dbReference>
<dbReference type="PANTHER" id="PTHR42828:SF3">
    <property type="entry name" value="THREONYLCARBAMOYL-AMP SYNTHASE"/>
    <property type="match status" value="1"/>
</dbReference>